<sequence>MSNPPTEYYSAERWQNWIDRVEAEDVDAEDEDSMRVFDLMQDDAAIAVAKIVSAADDGELDEEAASEKINEIGDIVFTEPEFDDEDKLFLVGSVQESLSIVLHAAMEYIHAGVADEAAIPEYVSAAAEAEAEEDIESARGYLVKAGTLIIDGEELSPELGEELEYGPVAQWLNGLASLQSAMEDPEVVEEDEDAE</sequence>
<accession>A0A1G9Z1Z9</accession>
<proteinExistence type="predicted"/>
<dbReference type="OrthoDB" id="145435at2157"/>
<dbReference type="InterPro" id="IPR014518">
    <property type="entry name" value="UCP022079"/>
</dbReference>
<evidence type="ECO:0000313" key="2">
    <source>
        <dbReference type="Proteomes" id="UP000199370"/>
    </source>
</evidence>
<dbReference type="EMBL" id="FNIA01000017">
    <property type="protein sequence ID" value="SDN14743.1"/>
    <property type="molecule type" value="Genomic_DNA"/>
</dbReference>
<evidence type="ECO:0008006" key="3">
    <source>
        <dbReference type="Google" id="ProtNLM"/>
    </source>
</evidence>
<dbReference type="Pfam" id="PF09920">
    <property type="entry name" value="DUF2150"/>
    <property type="match status" value="1"/>
</dbReference>
<dbReference type="RefSeq" id="WP_089734913.1">
    <property type="nucleotide sequence ID" value="NZ_FNIA01000017.1"/>
</dbReference>
<dbReference type="STRING" id="996166.SAMN05192554_11727"/>
<reference evidence="1 2" key="1">
    <citation type="submission" date="2016-10" db="EMBL/GenBank/DDBJ databases">
        <authorList>
            <person name="de Groot N.N."/>
        </authorList>
    </citation>
    <scope>NUCLEOTIDE SEQUENCE [LARGE SCALE GENOMIC DNA]</scope>
    <source>
        <strain evidence="2">EB21,IBRC-M 10013,KCTC 4048</strain>
    </source>
</reference>
<name>A0A1G9Z1Z9_9EURY</name>
<protein>
    <recommendedName>
        <fullName evidence="3">DUF2150 family protein</fullName>
    </recommendedName>
</protein>
<dbReference type="Proteomes" id="UP000199370">
    <property type="component" value="Unassembled WGS sequence"/>
</dbReference>
<gene>
    <name evidence="1" type="ORF">SAMN05192554_11727</name>
</gene>
<keyword evidence="2" id="KW-1185">Reference proteome</keyword>
<dbReference type="PIRSF" id="PIRSF022079">
    <property type="entry name" value="UCP022079"/>
    <property type="match status" value="1"/>
</dbReference>
<organism evidence="1 2">
    <name type="scientific">Haloarchaeobius iranensis</name>
    <dbReference type="NCBI Taxonomy" id="996166"/>
    <lineage>
        <taxon>Archaea</taxon>
        <taxon>Methanobacteriati</taxon>
        <taxon>Methanobacteriota</taxon>
        <taxon>Stenosarchaea group</taxon>
        <taxon>Halobacteria</taxon>
        <taxon>Halobacteriales</taxon>
        <taxon>Halorubellaceae</taxon>
        <taxon>Haloarchaeobius</taxon>
    </lineage>
</organism>
<evidence type="ECO:0000313" key="1">
    <source>
        <dbReference type="EMBL" id="SDN14743.1"/>
    </source>
</evidence>
<dbReference type="AlphaFoldDB" id="A0A1G9Z1Z9"/>